<dbReference type="PANTHER" id="PTHR46663">
    <property type="entry name" value="DIGUANYLATE CYCLASE DGCT-RELATED"/>
    <property type="match status" value="1"/>
</dbReference>
<dbReference type="InterPro" id="IPR043128">
    <property type="entry name" value="Rev_trsase/Diguanyl_cyclase"/>
</dbReference>
<accession>A0A7W9ZGE5</accession>
<dbReference type="AlphaFoldDB" id="A0A7W9ZGE5"/>
<reference evidence="3 4" key="1">
    <citation type="submission" date="2020-08" db="EMBL/GenBank/DDBJ databases">
        <title>Genomic Encyclopedia of Type Strains, Phase IV (KMG-IV): sequencing the most valuable type-strain genomes for metagenomic binning, comparative biology and taxonomic classification.</title>
        <authorList>
            <person name="Goeker M."/>
        </authorList>
    </citation>
    <scope>NUCLEOTIDE SEQUENCE [LARGE SCALE GENOMIC DNA]</scope>
    <source>
        <strain evidence="3 4">DSM 11590</strain>
    </source>
</reference>
<dbReference type="PROSITE" id="PS50887">
    <property type="entry name" value="GGDEF"/>
    <property type="match status" value="1"/>
</dbReference>
<keyword evidence="1" id="KW-0812">Transmembrane</keyword>
<dbReference type="PANTHER" id="PTHR46663:SF2">
    <property type="entry name" value="GGDEF DOMAIN-CONTAINING PROTEIN"/>
    <property type="match status" value="1"/>
</dbReference>
<dbReference type="GO" id="GO:0003824">
    <property type="term" value="F:catalytic activity"/>
    <property type="evidence" value="ECO:0007669"/>
    <property type="project" value="UniProtKB-ARBA"/>
</dbReference>
<dbReference type="InterPro" id="IPR052163">
    <property type="entry name" value="DGC-Regulatory_Protein"/>
</dbReference>
<dbReference type="InterPro" id="IPR000160">
    <property type="entry name" value="GGDEF_dom"/>
</dbReference>
<evidence type="ECO:0000256" key="1">
    <source>
        <dbReference type="SAM" id="Phobius"/>
    </source>
</evidence>
<sequence>METSGQTFSRRWNGFAAAIIVLVLAFSVGSFLHQVERIQTVSKATFESRLHLFRQFMAVSSAVVAVMRDRFLDAYTDPHFDYEISLKPLPWQGIWQAETLRGTTTGALTLTPDERLRRELNAADRMSTELNTVLSYSPEMAWLYFISERGFLHLMPQAPVTQVAFTPKLFDRAYWKQSVPTKNPLRRVTLAGPYEDIGGKGQVMTIACPVYDGTAFLGITALDIRISTLTDTLNIGVAAGTSFLLNEADRLVASQNSVEIPSQESSAHLQISGEWYEAEDGDFQLAGEVVEGELWLIHHLPKKDLYLAAAADSAGIWVALLLTAVLCASGFRMLALLRQISLMTYHDALTGLPNRRLLEDRLQMALPAARRNGQRTALLFIDLDRFKPINDQYGHAAGDWLLKQASVRMRHVLRAGDTVSRMGGDEFVVLLPAIPTPEDAVAVAEKLRLALETPFAHEVHGPLRISSSIGVALSPDHAREAGELLRFGDEAMYEAKKAGRNLVILFSGG</sequence>
<name>A0A7W9ZGE5_NOVIT</name>
<dbReference type="NCBIfam" id="TIGR00254">
    <property type="entry name" value="GGDEF"/>
    <property type="match status" value="1"/>
</dbReference>
<organism evidence="3 4">
    <name type="scientific">Novispirillum itersonii</name>
    <name type="common">Aquaspirillum itersonii</name>
    <dbReference type="NCBI Taxonomy" id="189"/>
    <lineage>
        <taxon>Bacteria</taxon>
        <taxon>Pseudomonadati</taxon>
        <taxon>Pseudomonadota</taxon>
        <taxon>Alphaproteobacteria</taxon>
        <taxon>Rhodospirillales</taxon>
        <taxon>Novispirillaceae</taxon>
        <taxon>Novispirillum</taxon>
    </lineage>
</organism>
<keyword evidence="1" id="KW-0472">Membrane</keyword>
<protein>
    <submittedName>
        <fullName evidence="3">Diguanylate cyclase (GGDEF)-like protein</fullName>
    </submittedName>
</protein>
<comment type="caution">
    <text evidence="3">The sequence shown here is derived from an EMBL/GenBank/DDBJ whole genome shotgun (WGS) entry which is preliminary data.</text>
</comment>
<evidence type="ECO:0000313" key="3">
    <source>
        <dbReference type="EMBL" id="MBB6211027.1"/>
    </source>
</evidence>
<dbReference type="SMART" id="SM00267">
    <property type="entry name" value="GGDEF"/>
    <property type="match status" value="1"/>
</dbReference>
<feature type="transmembrane region" description="Helical" evidence="1">
    <location>
        <begin position="12"/>
        <end position="32"/>
    </location>
</feature>
<dbReference type="SUPFAM" id="SSF55073">
    <property type="entry name" value="Nucleotide cyclase"/>
    <property type="match status" value="1"/>
</dbReference>
<keyword evidence="1" id="KW-1133">Transmembrane helix</keyword>
<feature type="transmembrane region" description="Helical" evidence="1">
    <location>
        <begin position="314"/>
        <end position="335"/>
    </location>
</feature>
<dbReference type="Pfam" id="PF00990">
    <property type="entry name" value="GGDEF"/>
    <property type="match status" value="1"/>
</dbReference>
<dbReference type="FunFam" id="3.30.70.270:FF:000001">
    <property type="entry name" value="Diguanylate cyclase domain protein"/>
    <property type="match status" value="1"/>
</dbReference>
<feature type="domain" description="GGDEF" evidence="2">
    <location>
        <begin position="374"/>
        <end position="508"/>
    </location>
</feature>
<dbReference type="RefSeq" id="WP_184263852.1">
    <property type="nucleotide sequence ID" value="NZ_JACIIX010000009.1"/>
</dbReference>
<keyword evidence="4" id="KW-1185">Reference proteome</keyword>
<gene>
    <name evidence="3" type="ORF">FHS48_002462</name>
</gene>
<evidence type="ECO:0000313" key="4">
    <source>
        <dbReference type="Proteomes" id="UP000544872"/>
    </source>
</evidence>
<proteinExistence type="predicted"/>
<dbReference type="Gene3D" id="3.30.70.270">
    <property type="match status" value="1"/>
</dbReference>
<dbReference type="Proteomes" id="UP000544872">
    <property type="component" value="Unassembled WGS sequence"/>
</dbReference>
<dbReference type="CDD" id="cd01949">
    <property type="entry name" value="GGDEF"/>
    <property type="match status" value="1"/>
</dbReference>
<dbReference type="EMBL" id="JACIIX010000009">
    <property type="protein sequence ID" value="MBB6211027.1"/>
    <property type="molecule type" value="Genomic_DNA"/>
</dbReference>
<dbReference type="InterPro" id="IPR029787">
    <property type="entry name" value="Nucleotide_cyclase"/>
</dbReference>
<evidence type="ECO:0000259" key="2">
    <source>
        <dbReference type="PROSITE" id="PS50887"/>
    </source>
</evidence>
<dbReference type="Gene3D" id="3.30.450.20">
    <property type="entry name" value="PAS domain"/>
    <property type="match status" value="2"/>
</dbReference>